<dbReference type="Pfam" id="PF01261">
    <property type="entry name" value="AP_endonuc_2"/>
    <property type="match status" value="1"/>
</dbReference>
<dbReference type="InterPro" id="IPR013022">
    <property type="entry name" value="Xyl_isomerase-like_TIM-brl"/>
</dbReference>
<protein>
    <recommendedName>
        <fullName evidence="1">Xylose isomerase-like TIM barrel domain-containing protein</fullName>
    </recommendedName>
</protein>
<proteinExistence type="predicted"/>
<dbReference type="Proteomes" id="UP001162135">
    <property type="component" value="Unassembled WGS sequence"/>
</dbReference>
<feature type="domain" description="Xylose isomerase-like TIM barrel" evidence="1">
    <location>
        <begin position="42"/>
        <end position="253"/>
    </location>
</feature>
<sequence length="291" mass="31716">MTTSWILAYAGKGNRRDTGVDGMAMGVCTWTLGIDDLELLMDKVLELGFDGVQVDELWEHVSPAVIRGSLARRGLAPMVVDARRIGPQAGEAPDVARGVDAYRQVIDRAAELEAPVVTLSMLPLWIRGRATPSNALAAACRELADYAAEREIRLVHDVVNHDETPMIHTLDQANRLVGEVARANFGLMLDSYHLHFEAVDPVAAIESSGDALAVYQVSDSTRGGIGSGAVDFEAQFDALLRIGFDGPVILECLPPMHDPVSPVSSEGNRRILEDELSRSREIWRGYSSSRR</sequence>
<comment type="caution">
    <text evidence="2">The sequence shown here is derived from an EMBL/GenBank/DDBJ whole genome shotgun (WGS) entry which is preliminary data.</text>
</comment>
<dbReference type="PANTHER" id="PTHR12110:SF41">
    <property type="entry name" value="INOSOSE DEHYDRATASE"/>
    <property type="match status" value="1"/>
</dbReference>
<dbReference type="InterPro" id="IPR050312">
    <property type="entry name" value="IolE/XylAMocC-like"/>
</dbReference>
<dbReference type="Gene3D" id="3.20.20.150">
    <property type="entry name" value="Divalent-metal-dependent TIM barrel enzymes"/>
    <property type="match status" value="1"/>
</dbReference>
<accession>A0ABT6I8D4</accession>
<dbReference type="EMBL" id="PGFS01000001">
    <property type="protein sequence ID" value="MDH4573773.1"/>
    <property type="molecule type" value="Genomic_DNA"/>
</dbReference>
<reference evidence="2" key="1">
    <citation type="journal article" date="2015" name="Antonie Van Leeuwenhoek">
        <title>Comparative 16S rRNA signatures and multilocus sequence analysis for the genus Salinicola and description of Salinicola acroporae sp. nov., isolated from coral Acropora digitifera.</title>
        <authorList>
            <person name="Lepcha R.T."/>
            <person name="Poddar A."/>
            <person name="Schumann P."/>
            <person name="Das S.K."/>
        </authorList>
    </citation>
    <scope>NUCLEOTIDE SEQUENCE</scope>
    <source>
        <strain evidence="2">S4-41</strain>
    </source>
</reference>
<evidence type="ECO:0000313" key="2">
    <source>
        <dbReference type="EMBL" id="MDH4573773.1"/>
    </source>
</evidence>
<dbReference type="PANTHER" id="PTHR12110">
    <property type="entry name" value="HYDROXYPYRUVATE ISOMERASE"/>
    <property type="match status" value="1"/>
</dbReference>
<organism evidence="2 3">
    <name type="scientific">Salinicola acroporae</name>
    <dbReference type="NCBI Taxonomy" id="1541440"/>
    <lineage>
        <taxon>Bacteria</taxon>
        <taxon>Pseudomonadati</taxon>
        <taxon>Pseudomonadota</taxon>
        <taxon>Gammaproteobacteria</taxon>
        <taxon>Oceanospirillales</taxon>
        <taxon>Halomonadaceae</taxon>
        <taxon>Salinicola</taxon>
    </lineage>
</organism>
<evidence type="ECO:0000313" key="3">
    <source>
        <dbReference type="Proteomes" id="UP001162135"/>
    </source>
</evidence>
<reference evidence="2" key="2">
    <citation type="submission" date="2017-11" db="EMBL/GenBank/DDBJ databases">
        <authorList>
            <person name="Das S.K."/>
        </authorList>
    </citation>
    <scope>NUCLEOTIDE SEQUENCE</scope>
    <source>
        <strain evidence="2">S4-41</strain>
    </source>
</reference>
<name>A0ABT6I8D4_9GAMM</name>
<dbReference type="SUPFAM" id="SSF51658">
    <property type="entry name" value="Xylose isomerase-like"/>
    <property type="match status" value="1"/>
</dbReference>
<gene>
    <name evidence="2" type="ORF">CUR86_15995</name>
</gene>
<evidence type="ECO:0000259" key="1">
    <source>
        <dbReference type="Pfam" id="PF01261"/>
    </source>
</evidence>
<dbReference type="InterPro" id="IPR036237">
    <property type="entry name" value="Xyl_isomerase-like_sf"/>
</dbReference>
<keyword evidence="3" id="KW-1185">Reference proteome</keyword>